<evidence type="ECO:0000256" key="2">
    <source>
        <dbReference type="SAM" id="Phobius"/>
    </source>
</evidence>
<name>A0A2I1KVA7_9ACTO</name>
<dbReference type="Proteomes" id="UP000234778">
    <property type="component" value="Unassembled WGS sequence"/>
</dbReference>
<proteinExistence type="predicted"/>
<gene>
    <name evidence="3" type="ORF">CYJ26_01285</name>
</gene>
<dbReference type="EMBL" id="PKHA01000001">
    <property type="protein sequence ID" value="PKY99555.1"/>
    <property type="molecule type" value="Genomic_DNA"/>
</dbReference>
<dbReference type="Gene3D" id="3.10.50.40">
    <property type="match status" value="1"/>
</dbReference>
<keyword evidence="2" id="KW-0812">Transmembrane</keyword>
<feature type="region of interest" description="Disordered" evidence="1">
    <location>
        <begin position="368"/>
        <end position="392"/>
    </location>
</feature>
<dbReference type="SUPFAM" id="SSF54534">
    <property type="entry name" value="FKBP-like"/>
    <property type="match status" value="1"/>
</dbReference>
<sequence length="392" mass="39491">MTPEDDTQPMTRRCRRELERAREAARSGQVSQASASEPAAVTGAQRAIGATLGRPRPRGRAAVALAVVAALAVVVVPLVLFLGGAGPSSSPAATAVPAVTVSGDAPLEEVMEVAGRTGAVPVVSLKGHLSAPSRVLTDVLVEGSGRQVASGDGILLSVATFSGSNGTNTTGTQSGTRLYRGLADEQSLGQALAQAVTGAREGSRLVLRAPVDTEQGTHAEITVVDVLPTTASGTPVETVPADVPQATLGQDGSMTVDLAGQAAPTHGSTTVLVQGQGQQVRSTDRLIARYTVVSWADGSVTSSSYGWTTPPGVLDMTDTLSGLAQRLADVQVGSRVVVCLPADQARGDAAIAVVVDLLAIADDSSLAASQAPASAGPSEGVVHVTPSVPPSR</sequence>
<evidence type="ECO:0008006" key="5">
    <source>
        <dbReference type="Google" id="ProtNLM"/>
    </source>
</evidence>
<dbReference type="GeneID" id="81707581"/>
<accession>A0A2I1KVA7</accession>
<keyword evidence="2" id="KW-0472">Membrane</keyword>
<feature type="region of interest" description="Disordered" evidence="1">
    <location>
        <begin position="1"/>
        <end position="43"/>
    </location>
</feature>
<evidence type="ECO:0000256" key="1">
    <source>
        <dbReference type="SAM" id="MobiDB-lite"/>
    </source>
</evidence>
<evidence type="ECO:0000313" key="3">
    <source>
        <dbReference type="EMBL" id="PKY99555.1"/>
    </source>
</evidence>
<organism evidence="3 4">
    <name type="scientific">Actinomyces urogenitalis</name>
    <dbReference type="NCBI Taxonomy" id="103621"/>
    <lineage>
        <taxon>Bacteria</taxon>
        <taxon>Bacillati</taxon>
        <taxon>Actinomycetota</taxon>
        <taxon>Actinomycetes</taxon>
        <taxon>Actinomycetales</taxon>
        <taxon>Actinomycetaceae</taxon>
        <taxon>Actinomyces</taxon>
    </lineage>
</organism>
<feature type="compositionally biased region" description="Basic and acidic residues" evidence="1">
    <location>
        <begin position="16"/>
        <end position="25"/>
    </location>
</feature>
<dbReference type="RefSeq" id="WP_101637802.1">
    <property type="nucleotide sequence ID" value="NZ_JADNGB010000001.1"/>
</dbReference>
<protein>
    <recommendedName>
        <fullName evidence="5">Peptidylprolyl isomerase</fullName>
    </recommendedName>
</protein>
<feature type="transmembrane region" description="Helical" evidence="2">
    <location>
        <begin position="61"/>
        <end position="82"/>
    </location>
</feature>
<evidence type="ECO:0000313" key="4">
    <source>
        <dbReference type="Proteomes" id="UP000234778"/>
    </source>
</evidence>
<dbReference type="InterPro" id="IPR046357">
    <property type="entry name" value="PPIase_dom_sf"/>
</dbReference>
<reference evidence="3 4" key="1">
    <citation type="submission" date="2017-12" db="EMBL/GenBank/DDBJ databases">
        <title>Phylogenetic diversity of female urinary microbiome.</title>
        <authorList>
            <person name="Thomas-White K."/>
            <person name="Wolfe A.J."/>
        </authorList>
    </citation>
    <scope>NUCLEOTIDE SEQUENCE [LARGE SCALE GENOMIC DNA]</scope>
    <source>
        <strain evidence="3 4">UMB0319</strain>
    </source>
</reference>
<comment type="caution">
    <text evidence="3">The sequence shown here is derived from an EMBL/GenBank/DDBJ whole genome shotgun (WGS) entry which is preliminary data.</text>
</comment>
<dbReference type="GO" id="GO:0003755">
    <property type="term" value="F:peptidyl-prolyl cis-trans isomerase activity"/>
    <property type="evidence" value="ECO:0007669"/>
    <property type="project" value="InterPro"/>
</dbReference>
<dbReference type="AlphaFoldDB" id="A0A2I1KVA7"/>
<keyword evidence="2" id="KW-1133">Transmembrane helix</keyword>